<proteinExistence type="predicted"/>
<name>A0A679JGM7_VARPD</name>
<organism evidence="3">
    <name type="scientific">Variovorax paradoxus</name>
    <dbReference type="NCBI Taxonomy" id="34073"/>
    <lineage>
        <taxon>Bacteria</taxon>
        <taxon>Pseudomonadati</taxon>
        <taxon>Pseudomonadota</taxon>
        <taxon>Betaproteobacteria</taxon>
        <taxon>Burkholderiales</taxon>
        <taxon>Comamonadaceae</taxon>
        <taxon>Variovorax</taxon>
    </lineage>
</organism>
<dbReference type="Gene3D" id="3.30.750.140">
    <property type="match status" value="1"/>
</dbReference>
<protein>
    <recommendedName>
        <fullName evidence="2">Flagellar hook-length control protein-like C-terminal domain-containing protein</fullName>
    </recommendedName>
</protein>
<dbReference type="Pfam" id="PF02120">
    <property type="entry name" value="Flg_hook"/>
    <property type="match status" value="1"/>
</dbReference>
<feature type="region of interest" description="Disordered" evidence="1">
    <location>
        <begin position="290"/>
        <end position="310"/>
    </location>
</feature>
<dbReference type="EMBL" id="LR743508">
    <property type="protein sequence ID" value="CAA2109859.1"/>
    <property type="molecule type" value="Genomic_DNA"/>
</dbReference>
<evidence type="ECO:0000256" key="1">
    <source>
        <dbReference type="SAM" id="MobiDB-lite"/>
    </source>
</evidence>
<dbReference type="RefSeq" id="WP_339093936.1">
    <property type="nucleotide sequence ID" value="NZ_LR743508.1"/>
</dbReference>
<dbReference type="InterPro" id="IPR038610">
    <property type="entry name" value="FliK-like_C_sf"/>
</dbReference>
<feature type="region of interest" description="Disordered" evidence="1">
    <location>
        <begin position="224"/>
        <end position="258"/>
    </location>
</feature>
<reference evidence="3" key="1">
    <citation type="submission" date="2019-12" db="EMBL/GenBank/DDBJ databases">
        <authorList>
            <person name="Cremers G."/>
        </authorList>
    </citation>
    <scope>NUCLEOTIDE SEQUENCE</scope>
    <source>
        <strain evidence="3">Vvax</strain>
    </source>
</reference>
<accession>A0A679JGM7</accession>
<gene>
    <name evidence="3" type="ORF">VVAX_06131</name>
</gene>
<dbReference type="AlphaFoldDB" id="A0A679JGM7"/>
<dbReference type="InterPro" id="IPR021136">
    <property type="entry name" value="Flagellar_hook_control-like_C"/>
</dbReference>
<feature type="compositionally biased region" description="Low complexity" evidence="1">
    <location>
        <begin position="233"/>
        <end position="245"/>
    </location>
</feature>
<evidence type="ECO:0000259" key="2">
    <source>
        <dbReference type="Pfam" id="PF02120"/>
    </source>
</evidence>
<feature type="domain" description="Flagellar hook-length control protein-like C-terminal" evidence="2">
    <location>
        <begin position="370"/>
        <end position="442"/>
    </location>
</feature>
<evidence type="ECO:0000313" key="3">
    <source>
        <dbReference type="EMBL" id="CAA2109859.1"/>
    </source>
</evidence>
<sequence>MTGLAGLIDALLAARLAPRLDVLGIKGEAAIGAPGKALPVGKVENDVRLPSNAALDRQIPGALVGGGAHLGGGAPASMTARLSVAARVIGAVLADLQAEPGPVRGAAPLLASRQQPADAAALAGTLARTVSTSGLFYESHLAEFAAGGRTLAQMAAEPQARWGGPVVAKPVAANAALVPVVPGAADAPQPSAAAPATNAAATAAAVSQADAALAAMPGTGALTGNANQGGTPANASATQAAHANSGVPNGAAADSTLPAPAPAVEASKLQAAYRPAEAAQAGSTFDSAVPAHRAGEAARQSETSAVAQAARGTEVIHPQAVTLVHQQLDLLAGAVFRWSGQAWPDVPMTWSIQEEQEQAEAEAREGAVVDEDPARRWSTTVSLQLPRLGDVDLRLSVAGPAVQAHLTAREAPTAERLRGDAGRLVRRFEAAGLQLQQLQVVAKAAAPAEAEVA</sequence>